<dbReference type="Proteomes" id="UP000268016">
    <property type="component" value="Unassembled WGS sequence"/>
</dbReference>
<reference evidence="1 2" key="1">
    <citation type="submission" date="2018-10" db="EMBL/GenBank/DDBJ databases">
        <title>Histidinibacterium lentulum gen. nov., sp. nov., a marine bacterium from the culture broth of Picochlorum sp. 122.</title>
        <authorList>
            <person name="Wang G."/>
        </authorList>
    </citation>
    <scope>NUCLEOTIDE SEQUENCE [LARGE SCALE GENOMIC DNA]</scope>
    <source>
        <strain evidence="1 2">B17</strain>
    </source>
</reference>
<accession>A0A3N2R5W4</accession>
<protein>
    <submittedName>
        <fullName evidence="1">Uncharacterized protein</fullName>
    </submittedName>
</protein>
<dbReference type="EMBL" id="RDRB01000004">
    <property type="protein sequence ID" value="ROU02824.1"/>
    <property type="molecule type" value="Genomic_DNA"/>
</dbReference>
<organism evidence="1 2">
    <name type="scientific">Histidinibacterium lentulum</name>
    <dbReference type="NCBI Taxonomy" id="2480588"/>
    <lineage>
        <taxon>Bacteria</taxon>
        <taxon>Pseudomonadati</taxon>
        <taxon>Pseudomonadota</taxon>
        <taxon>Alphaproteobacteria</taxon>
        <taxon>Rhodobacterales</taxon>
        <taxon>Paracoccaceae</taxon>
        <taxon>Histidinibacterium</taxon>
    </lineage>
</organism>
<evidence type="ECO:0000313" key="2">
    <source>
        <dbReference type="Proteomes" id="UP000268016"/>
    </source>
</evidence>
<proteinExistence type="predicted"/>
<keyword evidence="2" id="KW-1185">Reference proteome</keyword>
<sequence>MQRFFDMDDRARLPWRFYGATFSILARP</sequence>
<comment type="caution">
    <text evidence="1">The sequence shown here is derived from an EMBL/GenBank/DDBJ whole genome shotgun (WGS) entry which is preliminary data.</text>
</comment>
<evidence type="ECO:0000313" key="1">
    <source>
        <dbReference type="EMBL" id="ROU02824.1"/>
    </source>
</evidence>
<dbReference type="AlphaFoldDB" id="A0A3N2R5W4"/>
<name>A0A3N2R5W4_9RHOB</name>
<gene>
    <name evidence="1" type="ORF">EAT49_10715</name>
</gene>